<dbReference type="SUPFAM" id="SSF81383">
    <property type="entry name" value="F-box domain"/>
    <property type="match status" value="1"/>
</dbReference>
<proteinExistence type="predicted"/>
<dbReference type="EMBL" id="JARJCW010000011">
    <property type="protein sequence ID" value="KAJ7219575.1"/>
    <property type="molecule type" value="Genomic_DNA"/>
</dbReference>
<organism evidence="2 3">
    <name type="scientific">Mycena pura</name>
    <dbReference type="NCBI Taxonomy" id="153505"/>
    <lineage>
        <taxon>Eukaryota</taxon>
        <taxon>Fungi</taxon>
        <taxon>Dikarya</taxon>
        <taxon>Basidiomycota</taxon>
        <taxon>Agaricomycotina</taxon>
        <taxon>Agaricomycetes</taxon>
        <taxon>Agaricomycetidae</taxon>
        <taxon>Agaricales</taxon>
        <taxon>Marasmiineae</taxon>
        <taxon>Mycenaceae</taxon>
        <taxon>Mycena</taxon>
    </lineage>
</organism>
<feature type="domain" description="F-box" evidence="1">
    <location>
        <begin position="44"/>
        <end position="93"/>
    </location>
</feature>
<dbReference type="SMART" id="SM00256">
    <property type="entry name" value="FBOX"/>
    <property type="match status" value="1"/>
</dbReference>
<keyword evidence="3" id="KW-1185">Reference proteome</keyword>
<name>A0AAD6VRF1_9AGAR</name>
<dbReference type="Proteomes" id="UP001219525">
    <property type="component" value="Unassembled WGS sequence"/>
</dbReference>
<evidence type="ECO:0000259" key="1">
    <source>
        <dbReference type="PROSITE" id="PS50181"/>
    </source>
</evidence>
<sequence length="649" mass="74252">MVRKKLKAQDDTEYLYPARRTKSAASARAAGVARNGRFLGRGQLKMLPDMPLDILFEIFGHLEPPDVLGLSRTTKALRNILMSRSAISIWKSAFKNDPDLPEVPNGLNEPQYANLAFSPHCHTCFASGEHNILWAFQVRLCEKCMKGRFDGSPTVLKKYPDVLNNAHLLRSALVGMRHYEEVAEINKQLVEFKKGDSKLEEFVSARKAFVEETHQVRLSKFVLKFSNRAQGSGLLRAARKERLLQEARDRRKEARLGDLGYSDEVEYLNTTRPLILNEHPLVVSGNILTDQEWNTMKSQLVRLMQGVTEKMQRKKRKLLLKNRKRLMLSVLKEYMQGRPLDEINPRAVDIFCSMPRIKAMIEDPSTDAYTTEDNFRIVLTDLPELCEQWRESKIRVLLALLPDGNDHNSGVLFRATTFFRCADCSEPIGYPRVLAHVCLFELRHGIRNRDDELAHLCLDFDSEPWNADGRRVAHYPAAATSAASVVRACGLDTELTTSQDMDDVGAWLECLRCSHKVKGRAVFRWRKAILHDMYHAASAETFRWRLLNDDDTDAAEALQQKTYETCYSDALDYVCTHCRQQISFAQMRVHMQFSHSIRDPDLEEDYVLHADASMLQPPFPLMLPHASPEVIELDDSDELPHAPQKIMEI</sequence>
<accession>A0AAD6VRF1</accession>
<comment type="caution">
    <text evidence="2">The sequence shown here is derived from an EMBL/GenBank/DDBJ whole genome shotgun (WGS) entry which is preliminary data.</text>
</comment>
<dbReference type="InterPro" id="IPR001810">
    <property type="entry name" value="F-box_dom"/>
</dbReference>
<evidence type="ECO:0000313" key="3">
    <source>
        <dbReference type="Proteomes" id="UP001219525"/>
    </source>
</evidence>
<dbReference type="PROSITE" id="PS50181">
    <property type="entry name" value="FBOX"/>
    <property type="match status" value="1"/>
</dbReference>
<gene>
    <name evidence="2" type="ORF">GGX14DRAFT_355645</name>
</gene>
<reference evidence="2" key="1">
    <citation type="submission" date="2023-03" db="EMBL/GenBank/DDBJ databases">
        <title>Massive genome expansion in bonnet fungi (Mycena s.s.) driven by repeated elements and novel gene families across ecological guilds.</title>
        <authorList>
            <consortium name="Lawrence Berkeley National Laboratory"/>
            <person name="Harder C.B."/>
            <person name="Miyauchi S."/>
            <person name="Viragh M."/>
            <person name="Kuo A."/>
            <person name="Thoen E."/>
            <person name="Andreopoulos B."/>
            <person name="Lu D."/>
            <person name="Skrede I."/>
            <person name="Drula E."/>
            <person name="Henrissat B."/>
            <person name="Morin E."/>
            <person name="Kohler A."/>
            <person name="Barry K."/>
            <person name="LaButti K."/>
            <person name="Morin E."/>
            <person name="Salamov A."/>
            <person name="Lipzen A."/>
            <person name="Mereny Z."/>
            <person name="Hegedus B."/>
            <person name="Baldrian P."/>
            <person name="Stursova M."/>
            <person name="Weitz H."/>
            <person name="Taylor A."/>
            <person name="Grigoriev I.V."/>
            <person name="Nagy L.G."/>
            <person name="Martin F."/>
            <person name="Kauserud H."/>
        </authorList>
    </citation>
    <scope>NUCLEOTIDE SEQUENCE</scope>
    <source>
        <strain evidence="2">9144</strain>
    </source>
</reference>
<evidence type="ECO:0000313" key="2">
    <source>
        <dbReference type="EMBL" id="KAJ7219575.1"/>
    </source>
</evidence>
<protein>
    <recommendedName>
        <fullName evidence="1">F-box domain-containing protein</fullName>
    </recommendedName>
</protein>
<dbReference type="InterPro" id="IPR036047">
    <property type="entry name" value="F-box-like_dom_sf"/>
</dbReference>
<dbReference type="Pfam" id="PF00646">
    <property type="entry name" value="F-box"/>
    <property type="match status" value="1"/>
</dbReference>
<dbReference type="AlphaFoldDB" id="A0AAD6VRF1"/>